<dbReference type="PANTHER" id="PTHR46385">
    <property type="entry name" value="PAIRED MESODERM HOMEOBOX PROTEIN 1-RELATED"/>
    <property type="match status" value="1"/>
</dbReference>
<dbReference type="PROSITE" id="PS50071">
    <property type="entry name" value="HOMEOBOX_2"/>
    <property type="match status" value="1"/>
</dbReference>
<evidence type="ECO:0000259" key="6">
    <source>
        <dbReference type="PROSITE" id="PS50803"/>
    </source>
</evidence>
<evidence type="ECO:0000256" key="2">
    <source>
        <dbReference type="PROSITE-ProRule" id="PRU00108"/>
    </source>
</evidence>
<dbReference type="EMBL" id="JAODUO010000088">
    <property type="protein sequence ID" value="KAK2190106.1"/>
    <property type="molecule type" value="Genomic_DNA"/>
</dbReference>
<comment type="caution">
    <text evidence="7">The sequence shown here is derived from an EMBL/GenBank/DDBJ whole genome shotgun (WGS) entry which is preliminary data.</text>
</comment>
<comment type="subcellular location">
    <subcellularLocation>
        <location evidence="1 2 3">Nucleus</location>
    </subcellularLocation>
</comment>
<accession>A0AAD9UI14</accession>
<organism evidence="7 8">
    <name type="scientific">Ridgeia piscesae</name>
    <name type="common">Tubeworm</name>
    <dbReference type="NCBI Taxonomy" id="27915"/>
    <lineage>
        <taxon>Eukaryota</taxon>
        <taxon>Metazoa</taxon>
        <taxon>Spiralia</taxon>
        <taxon>Lophotrochozoa</taxon>
        <taxon>Annelida</taxon>
        <taxon>Polychaeta</taxon>
        <taxon>Sedentaria</taxon>
        <taxon>Canalipalpata</taxon>
        <taxon>Sabellida</taxon>
        <taxon>Siboglinidae</taxon>
        <taxon>Ridgeia</taxon>
    </lineage>
</organism>
<dbReference type="Pfam" id="PF03826">
    <property type="entry name" value="OAR"/>
    <property type="match status" value="1"/>
</dbReference>
<keyword evidence="2 3" id="KW-0238">DNA-binding</keyword>
<dbReference type="PROSITE" id="PS50803">
    <property type="entry name" value="OAR"/>
    <property type="match status" value="1"/>
</dbReference>
<evidence type="ECO:0000256" key="1">
    <source>
        <dbReference type="ARBA" id="ARBA00004123"/>
    </source>
</evidence>
<feature type="domain" description="Homeobox" evidence="5">
    <location>
        <begin position="56"/>
        <end position="158"/>
    </location>
</feature>
<dbReference type="CDD" id="cd00086">
    <property type="entry name" value="homeodomain"/>
    <property type="match status" value="1"/>
</dbReference>
<evidence type="ECO:0008006" key="9">
    <source>
        <dbReference type="Google" id="ProtNLM"/>
    </source>
</evidence>
<dbReference type="SMART" id="SM00389">
    <property type="entry name" value="HOX"/>
    <property type="match status" value="1"/>
</dbReference>
<evidence type="ECO:0000313" key="7">
    <source>
        <dbReference type="EMBL" id="KAK2190106.1"/>
    </source>
</evidence>
<evidence type="ECO:0000259" key="5">
    <source>
        <dbReference type="PROSITE" id="PS50071"/>
    </source>
</evidence>
<feature type="domain" description="OAR" evidence="6">
    <location>
        <begin position="244"/>
        <end position="257"/>
    </location>
</feature>
<feature type="region of interest" description="Disordered" evidence="4">
    <location>
        <begin position="40"/>
        <end position="63"/>
    </location>
</feature>
<dbReference type="InterPro" id="IPR043378">
    <property type="entry name" value="PRRX1/2"/>
</dbReference>
<sequence>MFDRRSECKQSNIVEIVVVVNKNEHFLTWNLLLVAEDQNGGGSCGGSDDKDAKRKRKQRRNRTTFNSTQLAALERVFERTHYPDAFVREELARRVNLSEARVQVRWSVTCYCVDTLICPTMLTLPYRNIPVSHHANIRSACIAHQVWFQNRRAKFRRNERNMLAQRNSLYGRQVDTTTVEQPIAARPSPVNADYLSWSTPNYGPVVNNTSYGMMPTPAAMQSPSPNASSCALAGNAGYSPNFGSSIANLRLKAREYNMHQQTYPMPHQVHL</sequence>
<evidence type="ECO:0000313" key="8">
    <source>
        <dbReference type="Proteomes" id="UP001209878"/>
    </source>
</evidence>
<proteinExistence type="predicted"/>
<dbReference type="Proteomes" id="UP001209878">
    <property type="component" value="Unassembled WGS sequence"/>
</dbReference>
<feature type="DNA-binding region" description="Homeobox" evidence="2">
    <location>
        <begin position="58"/>
        <end position="159"/>
    </location>
</feature>
<keyword evidence="2 3" id="KW-0371">Homeobox</keyword>
<name>A0AAD9UI14_RIDPI</name>
<keyword evidence="2 3" id="KW-0539">Nucleus</keyword>
<dbReference type="InterPro" id="IPR009057">
    <property type="entry name" value="Homeodomain-like_sf"/>
</dbReference>
<dbReference type="GO" id="GO:0005634">
    <property type="term" value="C:nucleus"/>
    <property type="evidence" value="ECO:0007669"/>
    <property type="project" value="UniProtKB-SubCell"/>
</dbReference>
<dbReference type="Gene3D" id="1.10.10.60">
    <property type="entry name" value="Homeodomain-like"/>
    <property type="match status" value="1"/>
</dbReference>
<dbReference type="Pfam" id="PF00046">
    <property type="entry name" value="Homeodomain"/>
    <property type="match status" value="1"/>
</dbReference>
<feature type="compositionally biased region" description="Basic residues" evidence="4">
    <location>
        <begin position="53"/>
        <end position="62"/>
    </location>
</feature>
<dbReference type="PANTHER" id="PTHR46385:SF3">
    <property type="entry name" value="PAIRED MESODERM HOMEOBOX PROTEIN 2"/>
    <property type="match status" value="1"/>
</dbReference>
<dbReference type="AlphaFoldDB" id="A0AAD9UI14"/>
<dbReference type="SUPFAM" id="SSF46689">
    <property type="entry name" value="Homeodomain-like"/>
    <property type="match status" value="1"/>
</dbReference>
<dbReference type="GO" id="GO:0003677">
    <property type="term" value="F:DNA binding"/>
    <property type="evidence" value="ECO:0007669"/>
    <property type="project" value="UniProtKB-UniRule"/>
</dbReference>
<evidence type="ECO:0000256" key="3">
    <source>
        <dbReference type="RuleBase" id="RU000682"/>
    </source>
</evidence>
<dbReference type="InterPro" id="IPR003654">
    <property type="entry name" value="OAR_dom"/>
</dbReference>
<gene>
    <name evidence="7" type="ORF">NP493_88g03000</name>
</gene>
<keyword evidence="8" id="KW-1185">Reference proteome</keyword>
<reference evidence="7" key="1">
    <citation type="journal article" date="2023" name="Mol. Biol. Evol.">
        <title>Third-Generation Sequencing Reveals the Adaptive Role of the Epigenome in Three Deep-Sea Polychaetes.</title>
        <authorList>
            <person name="Perez M."/>
            <person name="Aroh O."/>
            <person name="Sun Y."/>
            <person name="Lan Y."/>
            <person name="Juniper S.K."/>
            <person name="Young C.R."/>
            <person name="Angers B."/>
            <person name="Qian P.Y."/>
        </authorList>
    </citation>
    <scope>NUCLEOTIDE SEQUENCE</scope>
    <source>
        <strain evidence="7">R07B-5</strain>
    </source>
</reference>
<evidence type="ECO:0000256" key="4">
    <source>
        <dbReference type="SAM" id="MobiDB-lite"/>
    </source>
</evidence>
<dbReference type="InterPro" id="IPR001356">
    <property type="entry name" value="HD"/>
</dbReference>
<protein>
    <recommendedName>
        <fullName evidence="9">Paired mesoderm homeobox protein 2</fullName>
    </recommendedName>
</protein>